<dbReference type="RefSeq" id="WP_014102159.1">
    <property type="nucleotide sequence ID" value="NC_016026.1"/>
</dbReference>
<dbReference type="Proteomes" id="UP000009286">
    <property type="component" value="Chromosome"/>
</dbReference>
<proteinExistence type="predicted"/>
<dbReference type="HOGENOM" id="CLU_2423596_0_0_5"/>
<name>G2KN04_MICAA</name>
<evidence type="ECO:0000313" key="2">
    <source>
        <dbReference type="EMBL" id="AEP08936.1"/>
    </source>
</evidence>
<gene>
    <name evidence="2" type="ordered locus">MICA_599</name>
</gene>
<dbReference type="STRING" id="856793.MICA_599"/>
<dbReference type="EMBL" id="CP002382">
    <property type="protein sequence ID" value="AEP08936.1"/>
    <property type="molecule type" value="Genomic_DNA"/>
</dbReference>
<dbReference type="KEGG" id="mai:MICA_599"/>
<sequence>MTDKAFSTRALAERWDCTEAHIRGMIRGGAIKAFRLGTLWRIKLEEVERIECGSSNTEEHGALSGMTEKQPAARPFVPRTVPLLNSASKAS</sequence>
<dbReference type="AlphaFoldDB" id="G2KN04"/>
<feature type="region of interest" description="Disordered" evidence="1">
    <location>
        <begin position="53"/>
        <end position="78"/>
    </location>
</feature>
<accession>G2KN04</accession>
<organism evidence="2 3">
    <name type="scientific">Micavibrio aeruginosavorus (strain ARL-13)</name>
    <dbReference type="NCBI Taxonomy" id="856793"/>
    <lineage>
        <taxon>Bacteria</taxon>
        <taxon>Pseudomonadati</taxon>
        <taxon>Bdellovibrionota</taxon>
        <taxon>Bdellovibrionia</taxon>
        <taxon>Bdellovibrionales</taxon>
        <taxon>Pseudobdellovibrionaceae</taxon>
        <taxon>Micavibrio</taxon>
    </lineage>
</organism>
<evidence type="ECO:0000313" key="3">
    <source>
        <dbReference type="Proteomes" id="UP000009286"/>
    </source>
</evidence>
<reference evidence="2 3" key="1">
    <citation type="journal article" date="2011" name="BMC Genomics">
        <title>Genomic insights into an obligate epibiotic bacterial predator: Micavibrio aeruginosavorus ARL-13.</title>
        <authorList>
            <person name="Wang Z."/>
            <person name="Kadouri D."/>
            <person name="Wu M."/>
        </authorList>
    </citation>
    <scope>NUCLEOTIDE SEQUENCE [LARGE SCALE GENOMIC DNA]</scope>
    <source>
        <strain evidence="2 3">ARL-13</strain>
    </source>
</reference>
<protein>
    <submittedName>
        <fullName evidence="2">Uncharacterized domain protein</fullName>
    </submittedName>
</protein>
<dbReference type="eggNOG" id="ENOG5033J1B">
    <property type="taxonomic scope" value="Bacteria"/>
</dbReference>
<evidence type="ECO:0000256" key="1">
    <source>
        <dbReference type="SAM" id="MobiDB-lite"/>
    </source>
</evidence>
<keyword evidence="3" id="KW-1185">Reference proteome</keyword>